<dbReference type="InterPro" id="IPR037185">
    <property type="entry name" value="EmrE-like"/>
</dbReference>
<protein>
    <recommendedName>
        <fullName evidence="2">EamA domain-containing protein</fullName>
    </recommendedName>
</protein>
<keyword evidence="1" id="KW-0472">Membrane</keyword>
<keyword evidence="1" id="KW-1133">Transmembrane helix</keyword>
<name>A0A383DZ40_9ZZZZ</name>
<evidence type="ECO:0000256" key="1">
    <source>
        <dbReference type="SAM" id="Phobius"/>
    </source>
</evidence>
<dbReference type="AlphaFoldDB" id="A0A383DZ40"/>
<feature type="transmembrane region" description="Helical" evidence="1">
    <location>
        <begin position="61"/>
        <end position="84"/>
    </location>
</feature>
<dbReference type="SUPFAM" id="SSF103481">
    <property type="entry name" value="Multidrug resistance efflux transporter EmrE"/>
    <property type="match status" value="1"/>
</dbReference>
<feature type="transmembrane region" description="Helical" evidence="1">
    <location>
        <begin position="90"/>
        <end position="108"/>
    </location>
</feature>
<sequence>MLAAFGQAAGAIIARPIMAEGVDPVTASAIRVATAVLCIIFVGFIPNPLFRSKTAFILKHIFVIIISGFLAMGVGMTLLLYGLAVGDAGVVTTLSVTTPVLILPLLWFSTGIRPPLMALLLP</sequence>
<gene>
    <name evidence="3" type="ORF">METZ01_LOCUS502670</name>
</gene>
<keyword evidence="1" id="KW-0812">Transmembrane</keyword>
<reference evidence="3" key="1">
    <citation type="submission" date="2018-05" db="EMBL/GenBank/DDBJ databases">
        <authorList>
            <person name="Lanie J.A."/>
            <person name="Ng W.-L."/>
            <person name="Kazmierczak K.M."/>
            <person name="Andrzejewski T.M."/>
            <person name="Davidsen T.M."/>
            <person name="Wayne K.J."/>
            <person name="Tettelin H."/>
            <person name="Glass J.I."/>
            <person name="Rusch D."/>
            <person name="Podicherti R."/>
            <person name="Tsui H.-C.T."/>
            <person name="Winkler M.E."/>
        </authorList>
    </citation>
    <scope>NUCLEOTIDE SEQUENCE</scope>
</reference>
<evidence type="ECO:0000313" key="3">
    <source>
        <dbReference type="EMBL" id="SVE49816.1"/>
    </source>
</evidence>
<evidence type="ECO:0000259" key="2">
    <source>
        <dbReference type="Pfam" id="PF00892"/>
    </source>
</evidence>
<dbReference type="Pfam" id="PF00892">
    <property type="entry name" value="EamA"/>
    <property type="match status" value="1"/>
</dbReference>
<feature type="transmembrane region" description="Helical" evidence="1">
    <location>
        <begin position="29"/>
        <end position="49"/>
    </location>
</feature>
<dbReference type="InterPro" id="IPR000620">
    <property type="entry name" value="EamA_dom"/>
</dbReference>
<organism evidence="3">
    <name type="scientific">marine metagenome</name>
    <dbReference type="NCBI Taxonomy" id="408172"/>
    <lineage>
        <taxon>unclassified sequences</taxon>
        <taxon>metagenomes</taxon>
        <taxon>ecological metagenomes</taxon>
    </lineage>
</organism>
<feature type="domain" description="EamA" evidence="2">
    <location>
        <begin position="1"/>
        <end position="120"/>
    </location>
</feature>
<dbReference type="GO" id="GO:0016020">
    <property type="term" value="C:membrane"/>
    <property type="evidence" value="ECO:0007669"/>
    <property type="project" value="InterPro"/>
</dbReference>
<proteinExistence type="predicted"/>
<accession>A0A383DZ40</accession>
<dbReference type="EMBL" id="UINC01221470">
    <property type="protein sequence ID" value="SVE49816.1"/>
    <property type="molecule type" value="Genomic_DNA"/>
</dbReference>